<dbReference type="Proteomes" id="UP000683360">
    <property type="component" value="Unassembled WGS sequence"/>
</dbReference>
<dbReference type="EMBL" id="CAJPWZ010002050">
    <property type="protein sequence ID" value="CAG2230119.1"/>
    <property type="molecule type" value="Genomic_DNA"/>
</dbReference>
<proteinExistence type="predicted"/>
<dbReference type="PROSITE" id="PS50994">
    <property type="entry name" value="INTEGRASE"/>
    <property type="match status" value="1"/>
</dbReference>
<organism evidence="3 4">
    <name type="scientific">Mytilus edulis</name>
    <name type="common">Blue mussel</name>
    <dbReference type="NCBI Taxonomy" id="6550"/>
    <lineage>
        <taxon>Eukaryota</taxon>
        <taxon>Metazoa</taxon>
        <taxon>Spiralia</taxon>
        <taxon>Lophotrochozoa</taxon>
        <taxon>Mollusca</taxon>
        <taxon>Bivalvia</taxon>
        <taxon>Autobranchia</taxon>
        <taxon>Pteriomorphia</taxon>
        <taxon>Mytilida</taxon>
        <taxon>Mytiloidea</taxon>
        <taxon>Mytilidae</taxon>
        <taxon>Mytilinae</taxon>
        <taxon>Mytilus</taxon>
    </lineage>
</organism>
<dbReference type="InterPro" id="IPR036397">
    <property type="entry name" value="RNaseH_sf"/>
</dbReference>
<keyword evidence="4" id="KW-1185">Reference proteome</keyword>
<dbReference type="FunFam" id="1.10.340.70:FF:000004">
    <property type="entry name" value="Retrovirus-related Pol polyprotein from transposon 297-like Protein"/>
    <property type="match status" value="1"/>
</dbReference>
<dbReference type="SUPFAM" id="SSF53098">
    <property type="entry name" value="Ribonuclease H-like"/>
    <property type="match status" value="1"/>
</dbReference>
<dbReference type="InterPro" id="IPR043502">
    <property type="entry name" value="DNA/RNA_pol_sf"/>
</dbReference>
<dbReference type="SUPFAM" id="SSF56672">
    <property type="entry name" value="DNA/RNA polymerases"/>
    <property type="match status" value="1"/>
</dbReference>
<evidence type="ECO:0000313" key="4">
    <source>
        <dbReference type="Proteomes" id="UP000683360"/>
    </source>
</evidence>
<feature type="compositionally biased region" description="Basic and acidic residues" evidence="1">
    <location>
        <begin position="819"/>
        <end position="831"/>
    </location>
</feature>
<dbReference type="Pfam" id="PF17921">
    <property type="entry name" value="Integrase_H2C2"/>
    <property type="match status" value="1"/>
</dbReference>
<dbReference type="GO" id="GO:0003676">
    <property type="term" value="F:nucleic acid binding"/>
    <property type="evidence" value="ECO:0007669"/>
    <property type="project" value="InterPro"/>
</dbReference>
<reference evidence="3" key="1">
    <citation type="submission" date="2021-03" db="EMBL/GenBank/DDBJ databases">
        <authorList>
            <person name="Bekaert M."/>
        </authorList>
    </citation>
    <scope>NUCLEOTIDE SEQUENCE</scope>
</reference>
<evidence type="ECO:0000259" key="2">
    <source>
        <dbReference type="PROSITE" id="PS50994"/>
    </source>
</evidence>
<evidence type="ECO:0000313" key="3">
    <source>
        <dbReference type="EMBL" id="CAG2230119.1"/>
    </source>
</evidence>
<feature type="domain" description="Integrase catalytic" evidence="2">
    <location>
        <begin position="433"/>
        <end position="584"/>
    </location>
</feature>
<dbReference type="Gene3D" id="3.30.420.10">
    <property type="entry name" value="Ribonuclease H-like superfamily/Ribonuclease H"/>
    <property type="match status" value="1"/>
</dbReference>
<dbReference type="InterPro" id="IPR001584">
    <property type="entry name" value="Integrase_cat-core"/>
</dbReference>
<gene>
    <name evidence="3" type="ORF">MEDL_42999</name>
</gene>
<dbReference type="Pfam" id="PF00665">
    <property type="entry name" value="rve"/>
    <property type="match status" value="1"/>
</dbReference>
<dbReference type="PANTHER" id="PTHR37984:SF7">
    <property type="entry name" value="INTEGRASE CATALYTIC DOMAIN-CONTAINING PROTEIN"/>
    <property type="match status" value="1"/>
</dbReference>
<sequence length="831" mass="93749">MWANSIEAAFFQACEWLDLCARNGITLNPKKFQFAQDTVNFAGLTITPTNIRPSTKFLDAISNFPTPTDITGARAWFGLINQGAYAFAMARQMKPFRALLKPSTTFCWTNELDEVFHKSKEIIIQEMKEGVRLFDPARMTCLATDWSVDGIGFFLMQKYCQCSSKTPTCCNDGWKLCLVGSRFTHPAESRYAPIEDSERSITHRHRQQTTSQPQEKTLGYRFTILHVPGRKNLGPDAASRYPVGPPDRLNLPGEAPELDSLVNMTTHYHDTLTSLCLHTEDNDTANDASTVAAATCALNAVITVVTWNMVREATASDPTFVNLIRQLEAGFPEDYKELPTDLRPYHRFASSLCTVDGVVLMGQRIVIPPALRKPVLNALHAAHQGVSAMRARAMDSVYWPEITVDIARVRDQCVHCHQMAKSNPMQPPSDITPPDYPFQMICSDYFTYNSNDYVVIVDRYSNWPMVYKSESGAEGLVKRLRETFVTFGIPEELTSDGGPQFTAGKTQEFLKAWGVRHRLSSVANPHANCRAEIAVKTVKRMLVDNITAVGSLDVDKFQRALLMYRNSLDPETKSSPALILFGRPIRDAIPILMGRYSPHETWTELMSHREMALAKRHSREHERWNEHTHHLPTLQVGDHVYIQNLVGNHPRRWERTGTVVEVRQYHQYVIRVDGTGRVTIRNRQHLRKFTPFQTNQTQGTLMAPTAVQHQEVILSSPSTSKTTQPQVPKIPVSLSPTRILSQPAALNETPIIVPTQKQATQTQTIQQPSQIDLDQSFHQTPEPDVPSTSRIPRALSRLQPHNKAGEKELLTPRRPSRRNTTEHNVDESGTD</sequence>
<protein>
    <recommendedName>
        <fullName evidence="2">Integrase catalytic domain-containing protein</fullName>
    </recommendedName>
</protein>
<dbReference type="InterPro" id="IPR012337">
    <property type="entry name" value="RNaseH-like_sf"/>
</dbReference>
<dbReference type="Gene3D" id="1.10.340.70">
    <property type="match status" value="1"/>
</dbReference>
<dbReference type="OrthoDB" id="6373896at2759"/>
<evidence type="ECO:0000256" key="1">
    <source>
        <dbReference type="SAM" id="MobiDB-lite"/>
    </source>
</evidence>
<dbReference type="AlphaFoldDB" id="A0A8S3T9H7"/>
<feature type="region of interest" description="Disordered" evidence="1">
    <location>
        <begin position="775"/>
        <end position="831"/>
    </location>
</feature>
<dbReference type="InterPro" id="IPR041588">
    <property type="entry name" value="Integrase_H2C2"/>
</dbReference>
<comment type="caution">
    <text evidence="3">The sequence shown here is derived from an EMBL/GenBank/DDBJ whole genome shotgun (WGS) entry which is preliminary data.</text>
</comment>
<name>A0A8S3T9H7_MYTED</name>
<dbReference type="InterPro" id="IPR050951">
    <property type="entry name" value="Retrovirus_Pol_polyprotein"/>
</dbReference>
<dbReference type="GO" id="GO:0015074">
    <property type="term" value="P:DNA integration"/>
    <property type="evidence" value="ECO:0007669"/>
    <property type="project" value="InterPro"/>
</dbReference>
<dbReference type="PANTHER" id="PTHR37984">
    <property type="entry name" value="PROTEIN CBG26694"/>
    <property type="match status" value="1"/>
</dbReference>
<accession>A0A8S3T9H7</accession>